<dbReference type="InterPro" id="IPR020449">
    <property type="entry name" value="Tscrpt_reg_AraC-type_HTH"/>
</dbReference>
<dbReference type="PANTHER" id="PTHR43280">
    <property type="entry name" value="ARAC-FAMILY TRANSCRIPTIONAL REGULATOR"/>
    <property type="match status" value="1"/>
</dbReference>
<dbReference type="PANTHER" id="PTHR43280:SF28">
    <property type="entry name" value="HTH-TYPE TRANSCRIPTIONAL ACTIVATOR RHAS"/>
    <property type="match status" value="1"/>
</dbReference>
<dbReference type="EMBL" id="JACRSX010000013">
    <property type="protein sequence ID" value="MBC8562931.1"/>
    <property type="molecule type" value="Genomic_DNA"/>
</dbReference>
<gene>
    <name evidence="5" type="ORF">H8704_09895</name>
</gene>
<dbReference type="InterPro" id="IPR037923">
    <property type="entry name" value="HTH-like"/>
</dbReference>
<dbReference type="Pfam" id="PF12833">
    <property type="entry name" value="HTH_18"/>
    <property type="match status" value="1"/>
</dbReference>
<sequence>MELQSYISCISDTLPTFSLAGEVHVPSPNKHFERTPQNRILYIITDGTMQIIEDTKLYTLTAGDIIIFSPGKCHCGILTNDHVDYYYIHFYWNSMQDITMTSEEYIHQKVNRQTFSPDHPACLDTLILPKYFHPTHSCFNEITNQTQHLLKTCSTSELHQQPVNNALLFILLLQMSRSELSRILHTGSDNLSLPFQICDYLKTHYSQKITGAVLENIFHHNFDYMNRRFKQYTGMTIFTFLENYKIEQSKKLLQSRQFTISEIAETLGFCNPFYFSRVFKKHEKITPKEYQMKL</sequence>
<evidence type="ECO:0000259" key="4">
    <source>
        <dbReference type="PROSITE" id="PS01124"/>
    </source>
</evidence>
<evidence type="ECO:0000256" key="3">
    <source>
        <dbReference type="ARBA" id="ARBA00023163"/>
    </source>
</evidence>
<keyword evidence="1" id="KW-0805">Transcription regulation</keyword>
<dbReference type="PROSITE" id="PS00041">
    <property type="entry name" value="HTH_ARAC_FAMILY_1"/>
    <property type="match status" value="1"/>
</dbReference>
<keyword evidence="6" id="KW-1185">Reference proteome</keyword>
<dbReference type="PROSITE" id="PS01124">
    <property type="entry name" value="HTH_ARAC_FAMILY_2"/>
    <property type="match status" value="1"/>
</dbReference>
<protein>
    <submittedName>
        <fullName evidence="5">Helix-turn-helix transcriptional regulator</fullName>
    </submittedName>
</protein>
<dbReference type="SMART" id="SM00342">
    <property type="entry name" value="HTH_ARAC"/>
    <property type="match status" value="1"/>
</dbReference>
<evidence type="ECO:0000256" key="2">
    <source>
        <dbReference type="ARBA" id="ARBA00023125"/>
    </source>
</evidence>
<accession>A0ABR7N2S5</accession>
<evidence type="ECO:0000313" key="5">
    <source>
        <dbReference type="EMBL" id="MBC8562931.1"/>
    </source>
</evidence>
<dbReference type="SUPFAM" id="SSF51215">
    <property type="entry name" value="Regulatory protein AraC"/>
    <property type="match status" value="1"/>
</dbReference>
<organism evidence="5 6">
    <name type="scientific">Jutongia huaianensis</name>
    <dbReference type="NCBI Taxonomy" id="2763668"/>
    <lineage>
        <taxon>Bacteria</taxon>
        <taxon>Bacillati</taxon>
        <taxon>Bacillota</taxon>
        <taxon>Clostridia</taxon>
        <taxon>Lachnospirales</taxon>
        <taxon>Lachnospiraceae</taxon>
        <taxon>Jutongia</taxon>
    </lineage>
</organism>
<dbReference type="SUPFAM" id="SSF46689">
    <property type="entry name" value="Homeodomain-like"/>
    <property type="match status" value="1"/>
</dbReference>
<dbReference type="InterPro" id="IPR018060">
    <property type="entry name" value="HTH_AraC"/>
</dbReference>
<keyword evidence="3" id="KW-0804">Transcription</keyword>
<comment type="caution">
    <text evidence="5">The sequence shown here is derived from an EMBL/GenBank/DDBJ whole genome shotgun (WGS) entry which is preliminary data.</text>
</comment>
<evidence type="ECO:0000313" key="6">
    <source>
        <dbReference type="Proteomes" id="UP000606193"/>
    </source>
</evidence>
<dbReference type="InterPro" id="IPR009057">
    <property type="entry name" value="Homeodomain-like_sf"/>
</dbReference>
<proteinExistence type="predicted"/>
<keyword evidence="2" id="KW-0238">DNA-binding</keyword>
<dbReference type="RefSeq" id="WP_249298175.1">
    <property type="nucleotide sequence ID" value="NZ_JACRSX010000013.1"/>
</dbReference>
<dbReference type="InterPro" id="IPR018062">
    <property type="entry name" value="HTH_AraC-typ_CS"/>
</dbReference>
<name>A0ABR7N2S5_9FIRM</name>
<dbReference type="Gene3D" id="1.10.10.60">
    <property type="entry name" value="Homeodomain-like"/>
    <property type="match status" value="2"/>
</dbReference>
<reference evidence="5 6" key="1">
    <citation type="submission" date="2020-08" db="EMBL/GenBank/DDBJ databases">
        <title>Genome public.</title>
        <authorList>
            <person name="Liu C."/>
            <person name="Sun Q."/>
        </authorList>
    </citation>
    <scope>NUCLEOTIDE SEQUENCE [LARGE SCALE GENOMIC DNA]</scope>
    <source>
        <strain evidence="5 6">NSJ-37</strain>
    </source>
</reference>
<feature type="domain" description="HTH araC/xylS-type" evidence="4">
    <location>
        <begin position="195"/>
        <end position="293"/>
    </location>
</feature>
<dbReference type="Proteomes" id="UP000606193">
    <property type="component" value="Unassembled WGS sequence"/>
</dbReference>
<evidence type="ECO:0000256" key="1">
    <source>
        <dbReference type="ARBA" id="ARBA00023015"/>
    </source>
</evidence>
<dbReference type="PRINTS" id="PR00032">
    <property type="entry name" value="HTHARAC"/>
</dbReference>